<accession>A0A8T2XX00</accession>
<dbReference type="Proteomes" id="UP000807159">
    <property type="component" value="Chromosome 10"/>
</dbReference>
<comment type="caution">
    <text evidence="1">The sequence shown here is derived from an EMBL/GenBank/DDBJ whole genome shotgun (WGS) entry which is preliminary data.</text>
</comment>
<proteinExistence type="predicted"/>
<evidence type="ECO:0000313" key="2">
    <source>
        <dbReference type="Proteomes" id="UP000807159"/>
    </source>
</evidence>
<dbReference type="EMBL" id="JACEGQ020000010">
    <property type="protein sequence ID" value="KAH8497321.1"/>
    <property type="molecule type" value="Genomic_DNA"/>
</dbReference>
<protein>
    <submittedName>
        <fullName evidence="1">Uncharacterized protein</fullName>
    </submittedName>
</protein>
<organism evidence="1 2">
    <name type="scientific">Populus deltoides</name>
    <name type="common">Eastern poplar</name>
    <name type="synonym">Eastern cottonwood</name>
    <dbReference type="NCBI Taxonomy" id="3696"/>
    <lineage>
        <taxon>Eukaryota</taxon>
        <taxon>Viridiplantae</taxon>
        <taxon>Streptophyta</taxon>
        <taxon>Embryophyta</taxon>
        <taxon>Tracheophyta</taxon>
        <taxon>Spermatophyta</taxon>
        <taxon>Magnoliopsida</taxon>
        <taxon>eudicotyledons</taxon>
        <taxon>Gunneridae</taxon>
        <taxon>Pentapetalae</taxon>
        <taxon>rosids</taxon>
        <taxon>fabids</taxon>
        <taxon>Malpighiales</taxon>
        <taxon>Salicaceae</taxon>
        <taxon>Saliceae</taxon>
        <taxon>Populus</taxon>
    </lineage>
</organism>
<evidence type="ECO:0000313" key="1">
    <source>
        <dbReference type="EMBL" id="KAH8497321.1"/>
    </source>
</evidence>
<sequence>MTGQHTYRLSLYIDFWRIFCKLLLVFPSSNMSKILQNSPSLRLLSSNSIPRDLSILSIPCQNPSILISKKLSPGKFILPGKIHGFEGGNGIFHAWSQERSLQEVDDSPVSFELEPIYSESQFDRVIAEAQQLVESVIIVWCVVLVCFLGFV</sequence>
<reference evidence="1" key="1">
    <citation type="journal article" date="2021" name="J. Hered.">
        <title>Genome Assembly of Salicaceae Populus deltoides (Eastern Cottonwood) I-69 Based on Nanopore Sequencing and Hi-C Technologies.</title>
        <authorList>
            <person name="Bai S."/>
            <person name="Wu H."/>
            <person name="Zhang J."/>
            <person name="Pan Z."/>
            <person name="Zhao W."/>
            <person name="Li Z."/>
            <person name="Tong C."/>
        </authorList>
    </citation>
    <scope>NUCLEOTIDE SEQUENCE</scope>
    <source>
        <tissue evidence="1">Leaf</tissue>
    </source>
</reference>
<dbReference type="AlphaFoldDB" id="A0A8T2XX00"/>
<gene>
    <name evidence="1" type="ORF">H0E87_019849</name>
</gene>
<keyword evidence="2" id="KW-1185">Reference proteome</keyword>
<name>A0A8T2XX00_POPDE</name>